<organism evidence="2 3">
    <name type="scientific">Aspergillus indologenus CBS 114.80</name>
    <dbReference type="NCBI Taxonomy" id="1450541"/>
    <lineage>
        <taxon>Eukaryota</taxon>
        <taxon>Fungi</taxon>
        <taxon>Dikarya</taxon>
        <taxon>Ascomycota</taxon>
        <taxon>Pezizomycotina</taxon>
        <taxon>Eurotiomycetes</taxon>
        <taxon>Eurotiomycetidae</taxon>
        <taxon>Eurotiales</taxon>
        <taxon>Aspergillaceae</taxon>
        <taxon>Aspergillus</taxon>
        <taxon>Aspergillus subgen. Circumdati</taxon>
    </lineage>
</organism>
<accession>A0A2V5IP96</accession>
<sequence>MHFFLFSSSSSPHKAEPQSNPLSRWTGLGWLAGLSASVSAHVLNACCCSSALLTLVIRFSYFLVSLRHQWWWSETRNSPPSRSCLRLLLLPTTQPTFPPTSKNSPPRHLEPPSFSFIPNDPPLTTHLNSPPSHTLLQTSLVPSLSDAFPPASSRGIGWESIGIKTDVTDRV</sequence>
<dbReference type="Proteomes" id="UP000248817">
    <property type="component" value="Unassembled WGS sequence"/>
</dbReference>
<feature type="non-terminal residue" evidence="2">
    <location>
        <position position="171"/>
    </location>
</feature>
<evidence type="ECO:0000256" key="1">
    <source>
        <dbReference type="SAM" id="MobiDB-lite"/>
    </source>
</evidence>
<dbReference type="AlphaFoldDB" id="A0A2V5IP96"/>
<reference evidence="2 3" key="1">
    <citation type="submission" date="2018-02" db="EMBL/GenBank/DDBJ databases">
        <title>The genomes of Aspergillus section Nigri reveals drivers in fungal speciation.</title>
        <authorList>
            <consortium name="DOE Joint Genome Institute"/>
            <person name="Vesth T.C."/>
            <person name="Nybo J."/>
            <person name="Theobald S."/>
            <person name="Brandl J."/>
            <person name="Frisvad J.C."/>
            <person name="Nielsen K.F."/>
            <person name="Lyhne E.K."/>
            <person name="Kogle M.E."/>
            <person name="Kuo A."/>
            <person name="Riley R."/>
            <person name="Clum A."/>
            <person name="Nolan M."/>
            <person name="Lipzen A."/>
            <person name="Salamov A."/>
            <person name="Henrissat B."/>
            <person name="Wiebenga A."/>
            <person name="De vries R.P."/>
            <person name="Grigoriev I.V."/>
            <person name="Mortensen U.H."/>
            <person name="Andersen M.R."/>
            <person name="Baker S.E."/>
        </authorList>
    </citation>
    <scope>NUCLEOTIDE SEQUENCE [LARGE SCALE GENOMIC DNA]</scope>
    <source>
        <strain evidence="2 3">CBS 114.80</strain>
    </source>
</reference>
<keyword evidence="3" id="KW-1185">Reference proteome</keyword>
<dbReference type="EMBL" id="KZ825516">
    <property type="protein sequence ID" value="PYI30360.1"/>
    <property type="molecule type" value="Genomic_DNA"/>
</dbReference>
<name>A0A2V5IP96_9EURO</name>
<proteinExistence type="predicted"/>
<evidence type="ECO:0000313" key="2">
    <source>
        <dbReference type="EMBL" id="PYI30360.1"/>
    </source>
</evidence>
<evidence type="ECO:0000313" key="3">
    <source>
        <dbReference type="Proteomes" id="UP000248817"/>
    </source>
</evidence>
<feature type="region of interest" description="Disordered" evidence="1">
    <location>
        <begin position="96"/>
        <end position="115"/>
    </location>
</feature>
<gene>
    <name evidence="2" type="ORF">BP00DRAFT_426530</name>
</gene>
<protein>
    <submittedName>
        <fullName evidence="2">Uncharacterized protein</fullName>
    </submittedName>
</protein>